<dbReference type="Proteomes" id="UP000509241">
    <property type="component" value="Chromosome"/>
</dbReference>
<feature type="domain" description="UspA" evidence="2">
    <location>
        <begin position="1"/>
        <end position="132"/>
    </location>
</feature>
<name>A0A7D5KWW6_9EURY</name>
<sequence>MYHDILIPTDGRENTEQAIDEAIDLAAEQDATLHTIYVINSAAIAPGITFEDLETIGQQAVEYVRKHAAEAGIDRIEQCVTHGLRGETILRYAAEHDVDLIVMGRHRELDHLVRGSVSKQVADEATAQVLVVE</sequence>
<keyword evidence="4" id="KW-1185">Reference proteome</keyword>
<dbReference type="KEGG" id="haly:HYG82_04415"/>
<evidence type="ECO:0000313" key="4">
    <source>
        <dbReference type="Proteomes" id="UP000509241"/>
    </source>
</evidence>
<protein>
    <submittedName>
        <fullName evidence="3">Universal stress protein</fullName>
    </submittedName>
</protein>
<dbReference type="RefSeq" id="WP_179259883.1">
    <property type="nucleotide sequence ID" value="NZ_CP058601.1"/>
</dbReference>
<dbReference type="PIRSF" id="PIRSF006276">
    <property type="entry name" value="UspA"/>
    <property type="match status" value="1"/>
</dbReference>
<evidence type="ECO:0000259" key="2">
    <source>
        <dbReference type="Pfam" id="PF00582"/>
    </source>
</evidence>
<reference evidence="3 4" key="1">
    <citation type="submission" date="2020-07" db="EMBL/GenBank/DDBJ databases">
        <authorList>
            <person name="Cui H."/>
        </authorList>
    </citation>
    <scope>NUCLEOTIDE SEQUENCE [LARGE SCALE GENOMIC DNA]</scope>
    <source>
        <strain evidence="3 4">YPL8</strain>
    </source>
</reference>
<dbReference type="CDD" id="cd00293">
    <property type="entry name" value="USP-like"/>
    <property type="match status" value="1"/>
</dbReference>
<gene>
    <name evidence="3" type="ORF">HYG82_04415</name>
</gene>
<proteinExistence type="inferred from homology"/>
<dbReference type="OrthoDB" id="105697at2157"/>
<accession>A0A7D5KWW6</accession>
<evidence type="ECO:0000313" key="3">
    <source>
        <dbReference type="EMBL" id="QLG48142.1"/>
    </source>
</evidence>
<dbReference type="PRINTS" id="PR01438">
    <property type="entry name" value="UNVRSLSTRESS"/>
</dbReference>
<dbReference type="SUPFAM" id="SSF52402">
    <property type="entry name" value="Adenine nucleotide alpha hydrolases-like"/>
    <property type="match status" value="1"/>
</dbReference>
<dbReference type="InterPro" id="IPR006016">
    <property type="entry name" value="UspA"/>
</dbReference>
<dbReference type="GeneID" id="56032508"/>
<organism evidence="3 4">
    <name type="scientific">Natrinema halophilum</name>
    <dbReference type="NCBI Taxonomy" id="1699371"/>
    <lineage>
        <taxon>Archaea</taxon>
        <taxon>Methanobacteriati</taxon>
        <taxon>Methanobacteriota</taxon>
        <taxon>Stenosarchaea group</taxon>
        <taxon>Halobacteria</taxon>
        <taxon>Halobacteriales</taxon>
        <taxon>Natrialbaceae</taxon>
        <taxon>Natrinema</taxon>
    </lineage>
</organism>
<dbReference type="PANTHER" id="PTHR46268:SF6">
    <property type="entry name" value="UNIVERSAL STRESS PROTEIN UP12"/>
    <property type="match status" value="1"/>
</dbReference>
<evidence type="ECO:0000256" key="1">
    <source>
        <dbReference type="ARBA" id="ARBA00008791"/>
    </source>
</evidence>
<dbReference type="Pfam" id="PF00582">
    <property type="entry name" value="Usp"/>
    <property type="match status" value="1"/>
</dbReference>
<comment type="similarity">
    <text evidence="1">Belongs to the universal stress protein A family.</text>
</comment>
<dbReference type="Gene3D" id="3.40.50.620">
    <property type="entry name" value="HUPs"/>
    <property type="match status" value="1"/>
</dbReference>
<dbReference type="EMBL" id="CP058601">
    <property type="protein sequence ID" value="QLG48142.1"/>
    <property type="molecule type" value="Genomic_DNA"/>
</dbReference>
<dbReference type="InterPro" id="IPR014729">
    <property type="entry name" value="Rossmann-like_a/b/a_fold"/>
</dbReference>
<dbReference type="AlphaFoldDB" id="A0A7D5KWW6"/>
<dbReference type="PANTHER" id="PTHR46268">
    <property type="entry name" value="STRESS RESPONSE PROTEIN NHAX"/>
    <property type="match status" value="1"/>
</dbReference>
<dbReference type="InterPro" id="IPR006015">
    <property type="entry name" value="Universal_stress_UspA"/>
</dbReference>